<feature type="compositionally biased region" description="Polar residues" evidence="1">
    <location>
        <begin position="139"/>
        <end position="155"/>
    </location>
</feature>
<dbReference type="Proteomes" id="UP000287651">
    <property type="component" value="Unassembled WGS sequence"/>
</dbReference>
<reference evidence="2 3" key="1">
    <citation type="journal article" date="2014" name="Agronomy (Basel)">
        <title>A Draft Genome Sequence for Ensete ventricosum, the Drought-Tolerant Tree Against Hunger.</title>
        <authorList>
            <person name="Harrison J."/>
            <person name="Moore K.A."/>
            <person name="Paszkiewicz K."/>
            <person name="Jones T."/>
            <person name="Grant M."/>
            <person name="Ambacheew D."/>
            <person name="Muzemil S."/>
            <person name="Studholme D.J."/>
        </authorList>
    </citation>
    <scope>NUCLEOTIDE SEQUENCE [LARGE SCALE GENOMIC DNA]</scope>
</reference>
<comment type="caution">
    <text evidence="2">The sequence shown here is derived from an EMBL/GenBank/DDBJ whole genome shotgun (WGS) entry which is preliminary data.</text>
</comment>
<evidence type="ECO:0000313" key="3">
    <source>
        <dbReference type="Proteomes" id="UP000287651"/>
    </source>
</evidence>
<dbReference type="EMBL" id="AMZH03004175">
    <property type="protein sequence ID" value="RRT69955.1"/>
    <property type="molecule type" value="Genomic_DNA"/>
</dbReference>
<protein>
    <submittedName>
        <fullName evidence="2">Uncharacterized protein</fullName>
    </submittedName>
</protein>
<feature type="compositionally biased region" description="Low complexity" evidence="1">
    <location>
        <begin position="58"/>
        <end position="83"/>
    </location>
</feature>
<name>A0A427A134_ENSVE</name>
<sequence>MGESDDVWAGKPSPPPLPFLFLPLRALSVHPRFPTAFSPRRPQPSFPPATMAPKKRASASSSSSSSSSSSRRNNQSQQPSQPSKFGIQHFFERHSQSQAAASSSFPNPPDPIPDRNLNPPQPETAAADKPPPPDAPSEGGQSSSWQISPEVSKSVTNKRVRFSPGMLICQSQDDGGDVVTWKISPVNERLQSLSSKQLPRMMRISREAPRPQESTLRPCSLKQVLPRGSTCV</sequence>
<gene>
    <name evidence="2" type="ORF">B296_00033941</name>
</gene>
<feature type="region of interest" description="Disordered" evidence="1">
    <location>
        <begin position="33"/>
        <end position="159"/>
    </location>
</feature>
<accession>A0A427A134</accession>
<dbReference type="AlphaFoldDB" id="A0A427A134"/>
<proteinExistence type="predicted"/>
<evidence type="ECO:0000313" key="2">
    <source>
        <dbReference type="EMBL" id="RRT69955.1"/>
    </source>
</evidence>
<organism evidence="2 3">
    <name type="scientific">Ensete ventricosum</name>
    <name type="common">Abyssinian banana</name>
    <name type="synonym">Musa ensete</name>
    <dbReference type="NCBI Taxonomy" id="4639"/>
    <lineage>
        <taxon>Eukaryota</taxon>
        <taxon>Viridiplantae</taxon>
        <taxon>Streptophyta</taxon>
        <taxon>Embryophyta</taxon>
        <taxon>Tracheophyta</taxon>
        <taxon>Spermatophyta</taxon>
        <taxon>Magnoliopsida</taxon>
        <taxon>Liliopsida</taxon>
        <taxon>Zingiberales</taxon>
        <taxon>Musaceae</taxon>
        <taxon>Ensete</taxon>
    </lineage>
</organism>
<evidence type="ECO:0000256" key="1">
    <source>
        <dbReference type="SAM" id="MobiDB-lite"/>
    </source>
</evidence>